<evidence type="ECO:0000259" key="10">
    <source>
        <dbReference type="PROSITE" id="PS50206"/>
    </source>
</evidence>
<sequence length="369" mass="42154">MSNLNSSPFISSKDFFEEDLEFKNPRKLSAFNMNLFKLGPARLSPPKPNQSPKPLLCRTKRKILNDDFFEEFKLGPRAPAFGLNSPSERRSLANGFYKRCKSAHINFNDLDKERLFPLKPRLGSRVLFFNDSPPSSPSLPPRPNTSKPVLMSDSEVFSERPTEAKATIISKFSSSGTCLAKQSVPANPSYLPFEYIEADAARSFIDGGYKSAYDELFVLDCRFPYEFEGGHIESAINIPSVEILEELFFKSPKKNKKTMIIFHCEFSIKRGPSFAKHFRNCDRKVNLENYPDLYYPDIFVIKGGYSTFFKNHKELCNPPNYVTMNDCNYKNECSALYSSFERQFKRSKSASLSSITRASSFSFYNSKCL</sequence>
<evidence type="ECO:0000313" key="12">
    <source>
        <dbReference type="Proteomes" id="UP000245609"/>
    </source>
</evidence>
<dbReference type="GO" id="GO:0000086">
    <property type="term" value="P:G2/M transition of mitotic cell cycle"/>
    <property type="evidence" value="ECO:0007669"/>
    <property type="project" value="TreeGrafter"/>
</dbReference>
<evidence type="ECO:0000256" key="3">
    <source>
        <dbReference type="ARBA" id="ARBA00022618"/>
    </source>
</evidence>
<dbReference type="EMBL" id="MBFS01000686">
    <property type="protein sequence ID" value="PVV01952.1"/>
    <property type="molecule type" value="Genomic_DNA"/>
</dbReference>
<gene>
    <name evidence="11" type="ORF">BB560_003610</name>
</gene>
<dbReference type="GO" id="GO:0005737">
    <property type="term" value="C:cytoplasm"/>
    <property type="evidence" value="ECO:0007669"/>
    <property type="project" value="TreeGrafter"/>
</dbReference>
<dbReference type="EC" id="3.1.3.48" evidence="2"/>
<dbReference type="GO" id="GO:0004725">
    <property type="term" value="F:protein tyrosine phosphatase activity"/>
    <property type="evidence" value="ECO:0007669"/>
    <property type="project" value="UniProtKB-EC"/>
</dbReference>
<evidence type="ECO:0000256" key="5">
    <source>
        <dbReference type="ARBA" id="ARBA00022801"/>
    </source>
</evidence>
<dbReference type="GO" id="GO:0005634">
    <property type="term" value="C:nucleus"/>
    <property type="evidence" value="ECO:0007669"/>
    <property type="project" value="TreeGrafter"/>
</dbReference>
<comment type="caution">
    <text evidence="11">The sequence shown here is derived from an EMBL/GenBank/DDBJ whole genome shotgun (WGS) entry which is preliminary data.</text>
</comment>
<dbReference type="PRINTS" id="PR00716">
    <property type="entry name" value="MPIPHPHTASE"/>
</dbReference>
<comment type="catalytic activity">
    <reaction evidence="8">
        <text>O-phospho-L-tyrosyl-[protein] + H2O = L-tyrosyl-[protein] + phosphate</text>
        <dbReference type="Rhea" id="RHEA:10684"/>
        <dbReference type="Rhea" id="RHEA-COMP:10136"/>
        <dbReference type="Rhea" id="RHEA-COMP:20101"/>
        <dbReference type="ChEBI" id="CHEBI:15377"/>
        <dbReference type="ChEBI" id="CHEBI:43474"/>
        <dbReference type="ChEBI" id="CHEBI:46858"/>
        <dbReference type="ChEBI" id="CHEBI:61978"/>
        <dbReference type="EC" id="3.1.3.48"/>
    </reaction>
</comment>
<dbReference type="Gene3D" id="3.40.250.10">
    <property type="entry name" value="Rhodanese-like domain"/>
    <property type="match status" value="1"/>
</dbReference>
<dbReference type="Proteomes" id="UP000245609">
    <property type="component" value="Unassembled WGS sequence"/>
</dbReference>
<keyword evidence="4" id="KW-0498">Mitosis</keyword>
<evidence type="ECO:0000256" key="8">
    <source>
        <dbReference type="ARBA" id="ARBA00051722"/>
    </source>
</evidence>
<keyword evidence="6" id="KW-0904">Protein phosphatase</keyword>
<keyword evidence="5" id="KW-0378">Hydrolase</keyword>
<dbReference type="PANTHER" id="PTHR10828">
    <property type="entry name" value="M-PHASE INDUCER PHOSPHATASE DUAL SPECIFICITY PHOSPHATASE CDC25"/>
    <property type="match status" value="1"/>
</dbReference>
<evidence type="ECO:0000256" key="4">
    <source>
        <dbReference type="ARBA" id="ARBA00022776"/>
    </source>
</evidence>
<dbReference type="GO" id="GO:0110032">
    <property type="term" value="P:positive regulation of G2/MI transition of meiotic cell cycle"/>
    <property type="evidence" value="ECO:0007669"/>
    <property type="project" value="TreeGrafter"/>
</dbReference>
<dbReference type="AlphaFoldDB" id="A0A2T9ZBL3"/>
<dbReference type="GO" id="GO:0010971">
    <property type="term" value="P:positive regulation of G2/M transition of mitotic cell cycle"/>
    <property type="evidence" value="ECO:0007669"/>
    <property type="project" value="TreeGrafter"/>
</dbReference>
<protein>
    <recommendedName>
        <fullName evidence="9">M-phase inducer phosphatase</fullName>
        <ecNumber evidence="2">3.1.3.48</ecNumber>
    </recommendedName>
</protein>
<evidence type="ECO:0000256" key="7">
    <source>
        <dbReference type="ARBA" id="ARBA00023306"/>
    </source>
</evidence>
<dbReference type="InterPro" id="IPR001763">
    <property type="entry name" value="Rhodanese-like_dom"/>
</dbReference>
<keyword evidence="3" id="KW-0132">Cell division</keyword>
<dbReference type="Pfam" id="PF00581">
    <property type="entry name" value="Rhodanese"/>
    <property type="match status" value="1"/>
</dbReference>
<keyword evidence="7" id="KW-0131">Cell cycle</keyword>
<feature type="domain" description="Rhodanese" evidence="10">
    <location>
        <begin position="212"/>
        <end position="317"/>
    </location>
</feature>
<keyword evidence="12" id="KW-1185">Reference proteome</keyword>
<accession>A0A2T9ZBL3</accession>
<dbReference type="InterPro" id="IPR000751">
    <property type="entry name" value="MPI_Phosphatase"/>
</dbReference>
<name>A0A2T9ZBL3_9FUNG</name>
<dbReference type="FunFam" id="3.40.250.10:FF:000021">
    <property type="entry name" value="M-phase inducer phosphatase cdc-25.2"/>
    <property type="match status" value="1"/>
</dbReference>
<dbReference type="SMART" id="SM00450">
    <property type="entry name" value="RHOD"/>
    <property type="match status" value="1"/>
</dbReference>
<dbReference type="GO" id="GO:0051301">
    <property type="term" value="P:cell division"/>
    <property type="evidence" value="ECO:0007669"/>
    <property type="project" value="UniProtKB-KW"/>
</dbReference>
<evidence type="ECO:0000256" key="2">
    <source>
        <dbReference type="ARBA" id="ARBA00013064"/>
    </source>
</evidence>
<dbReference type="SUPFAM" id="SSF52821">
    <property type="entry name" value="Rhodanese/Cell cycle control phosphatase"/>
    <property type="match status" value="1"/>
</dbReference>
<evidence type="ECO:0000256" key="9">
    <source>
        <dbReference type="ARBA" id="ARBA00067190"/>
    </source>
</evidence>
<dbReference type="PANTHER" id="PTHR10828:SF17">
    <property type="entry name" value="PROTEIN-TYROSINE-PHOSPHATASE"/>
    <property type="match status" value="1"/>
</dbReference>
<evidence type="ECO:0000256" key="1">
    <source>
        <dbReference type="ARBA" id="ARBA00011065"/>
    </source>
</evidence>
<comment type="similarity">
    <text evidence="1">Belongs to the MPI phosphatase family.</text>
</comment>
<evidence type="ECO:0000313" key="11">
    <source>
        <dbReference type="EMBL" id="PVV01952.1"/>
    </source>
</evidence>
<reference evidence="11 12" key="1">
    <citation type="journal article" date="2018" name="MBio">
        <title>Comparative Genomics Reveals the Core Gene Toolbox for the Fungus-Insect Symbiosis.</title>
        <authorList>
            <person name="Wang Y."/>
            <person name="Stata M."/>
            <person name="Wang W."/>
            <person name="Stajich J.E."/>
            <person name="White M.M."/>
            <person name="Moncalvo J.M."/>
        </authorList>
    </citation>
    <scope>NUCLEOTIDE SEQUENCE [LARGE SCALE GENOMIC DNA]</scope>
    <source>
        <strain evidence="11 12">SC-DP-2</strain>
    </source>
</reference>
<dbReference type="OrthoDB" id="26523at2759"/>
<dbReference type="PROSITE" id="PS50206">
    <property type="entry name" value="RHODANESE_3"/>
    <property type="match status" value="1"/>
</dbReference>
<organism evidence="11 12">
    <name type="scientific">Smittium megazygosporum</name>
    <dbReference type="NCBI Taxonomy" id="133381"/>
    <lineage>
        <taxon>Eukaryota</taxon>
        <taxon>Fungi</taxon>
        <taxon>Fungi incertae sedis</taxon>
        <taxon>Zoopagomycota</taxon>
        <taxon>Kickxellomycotina</taxon>
        <taxon>Harpellomycetes</taxon>
        <taxon>Harpellales</taxon>
        <taxon>Legeriomycetaceae</taxon>
        <taxon>Smittium</taxon>
    </lineage>
</organism>
<dbReference type="STRING" id="133381.A0A2T9ZBL3"/>
<dbReference type="InterPro" id="IPR036873">
    <property type="entry name" value="Rhodanese-like_dom_sf"/>
</dbReference>
<proteinExistence type="inferred from homology"/>
<evidence type="ECO:0000256" key="6">
    <source>
        <dbReference type="ARBA" id="ARBA00022912"/>
    </source>
</evidence>